<accession>A0A1L2ZL60</accession>
<dbReference type="Pfam" id="PF26366">
    <property type="entry name" value="DUF8094"/>
    <property type="match status" value="1"/>
</dbReference>
<dbReference type="KEGG" id="nae:BHE16_01270"/>
<dbReference type="OrthoDB" id="3265533at2"/>
<dbReference type="Proteomes" id="UP000183530">
    <property type="component" value="Chromosome"/>
</dbReference>
<name>A0A1L2ZL60_9MICC</name>
<keyword evidence="5" id="KW-1185">Reference proteome</keyword>
<dbReference type="STRING" id="556325.BHE16_01270"/>
<evidence type="ECO:0000259" key="3">
    <source>
        <dbReference type="Pfam" id="PF26366"/>
    </source>
</evidence>
<gene>
    <name evidence="4" type="ORF">BHE16_01270</name>
</gene>
<feature type="transmembrane region" description="Helical" evidence="2">
    <location>
        <begin position="220"/>
        <end position="242"/>
    </location>
</feature>
<feature type="domain" description="DUF8094" evidence="3">
    <location>
        <begin position="354"/>
        <end position="552"/>
    </location>
</feature>
<evidence type="ECO:0000256" key="1">
    <source>
        <dbReference type="SAM" id="MobiDB-lite"/>
    </source>
</evidence>
<feature type="transmembrane region" description="Helical" evidence="2">
    <location>
        <begin position="176"/>
        <end position="199"/>
    </location>
</feature>
<dbReference type="AlphaFoldDB" id="A0A1L2ZL60"/>
<feature type="compositionally biased region" description="Low complexity" evidence="1">
    <location>
        <begin position="246"/>
        <end position="262"/>
    </location>
</feature>
<keyword evidence="2" id="KW-1133">Transmembrane helix</keyword>
<organism evidence="4 5">
    <name type="scientific">Neomicrococcus aestuarii</name>
    <dbReference type="NCBI Taxonomy" id="556325"/>
    <lineage>
        <taxon>Bacteria</taxon>
        <taxon>Bacillati</taxon>
        <taxon>Actinomycetota</taxon>
        <taxon>Actinomycetes</taxon>
        <taxon>Micrococcales</taxon>
        <taxon>Micrococcaceae</taxon>
        <taxon>Neomicrococcus</taxon>
    </lineage>
</organism>
<sequence>MRYVAAVLALILGGVALFVGIAQQTMWAPSQTATATITQSLDDAPVTLIRPDVQAISKEPVEFTITSETPFVAALGRTGDVNAWVKGSAYNELTGIEETEDSKVVTAVHHDGAASVPAPASSDLWVAQQESQGQMVHQWTVPDDGPWTLVLASKDGKGNAPVSIEVSWADPQDTPWSIPLIVIGSILLLLGLGLLGWAISKARAATSGPDSSKSVLKRTSATVAASSSATVAILALAVTSAVPANASSAAPSSSEGSATSSETTEKYPVVLPEQLDTILGKIATTVNAADKSGKIDAAKSRLDEAALSLRTYSYKLSKDDYEFQKPSAIVAGPVRSSVVTTDGTFPRRIMVATQKSSADLPQILTIEQKTARSNYKLINAVDMLPGAEFPGVAIGDTSVGEIADDASGLKATPEYAINALSKFLGGGSDPKIFAASDFITQTREDQAELKEQGEYARFYFRRLTNPERTVSFRTPDGGALVTAYYQNQTKVRPRAKGDSITLDESTARMAGTTTTTGGVDIKYVEPVVIYIPPADSEEKITLVGANVLQYQAKIVARAAPID</sequence>
<feature type="region of interest" description="Disordered" evidence="1">
    <location>
        <begin position="246"/>
        <end position="266"/>
    </location>
</feature>
<evidence type="ECO:0000313" key="5">
    <source>
        <dbReference type="Proteomes" id="UP000183530"/>
    </source>
</evidence>
<proteinExistence type="predicted"/>
<dbReference type="InterPro" id="IPR058407">
    <property type="entry name" value="DUF8094"/>
</dbReference>
<dbReference type="EMBL" id="CP018135">
    <property type="protein sequence ID" value="APF39876.1"/>
    <property type="molecule type" value="Genomic_DNA"/>
</dbReference>
<keyword evidence="2" id="KW-0812">Transmembrane</keyword>
<keyword evidence="2" id="KW-0472">Membrane</keyword>
<reference evidence="4 5" key="1">
    <citation type="submission" date="2016-11" db="EMBL/GenBank/DDBJ databases">
        <title>Genome sequencing of Zhihengliuella aestuarii B18 antagonistic to Plasmodiophora brassicae.</title>
        <authorList>
            <person name="Luo Y."/>
        </authorList>
    </citation>
    <scope>NUCLEOTIDE SEQUENCE [LARGE SCALE GENOMIC DNA]</scope>
    <source>
        <strain evidence="4 5">B18</strain>
    </source>
</reference>
<protein>
    <recommendedName>
        <fullName evidence="3">DUF8094 domain-containing protein</fullName>
    </recommendedName>
</protein>
<evidence type="ECO:0000256" key="2">
    <source>
        <dbReference type="SAM" id="Phobius"/>
    </source>
</evidence>
<evidence type="ECO:0000313" key="4">
    <source>
        <dbReference type="EMBL" id="APF39876.1"/>
    </source>
</evidence>